<dbReference type="KEGG" id="xak:KIMC2_03330"/>
<sequence length="156" mass="18721">MMEYLKSVFKKLDFFFYGNEVKSLTFFSDQDGDRLGDLVYLGNVGIFVDGVNPYFSNFWPDEVDVFNLYAKYNELKRLEKQLDPFVIQTIRTFHSRVYHEQWGLYLADFDEQNSVFIIFQGDQLIVYDRITDNLKQIPLNDLVCYERRESSEWREV</sequence>
<dbReference type="EMBL" id="AP026801">
    <property type="protein sequence ID" value="BDR55771.1"/>
    <property type="molecule type" value="Genomic_DNA"/>
</dbReference>
<protein>
    <submittedName>
        <fullName evidence="1">Uncharacterized protein</fullName>
    </submittedName>
</protein>
<keyword evidence="2" id="KW-1185">Reference proteome</keyword>
<accession>A0AAU9DC82</accession>
<evidence type="ECO:0000313" key="1">
    <source>
        <dbReference type="EMBL" id="BDR55771.1"/>
    </source>
</evidence>
<name>A0AAU9DC82_9LACO</name>
<organism evidence="1 2">
    <name type="scientific">Xylocopilactobacillus apis</name>
    <dbReference type="NCBI Taxonomy" id="2932183"/>
    <lineage>
        <taxon>Bacteria</taxon>
        <taxon>Bacillati</taxon>
        <taxon>Bacillota</taxon>
        <taxon>Bacilli</taxon>
        <taxon>Lactobacillales</taxon>
        <taxon>Lactobacillaceae</taxon>
        <taxon>Xylocopilactobacillus</taxon>
    </lineage>
</organism>
<dbReference type="Proteomes" id="UP001321804">
    <property type="component" value="Chromosome"/>
</dbReference>
<gene>
    <name evidence="1" type="ORF">KIMC2_03330</name>
</gene>
<evidence type="ECO:0000313" key="2">
    <source>
        <dbReference type="Proteomes" id="UP001321804"/>
    </source>
</evidence>
<dbReference type="AlphaFoldDB" id="A0AAU9DC82"/>
<proteinExistence type="predicted"/>
<reference evidence="1 2" key="1">
    <citation type="journal article" date="2023" name="Microbiol. Spectr.">
        <title>Symbiosis of Carpenter Bees with Uncharacterized Lactic Acid Bacteria Showing NAD Auxotrophy.</title>
        <authorList>
            <person name="Kawasaki S."/>
            <person name="Ozawa K."/>
            <person name="Mori T."/>
            <person name="Yamamoto A."/>
            <person name="Ito M."/>
            <person name="Ohkuma M."/>
            <person name="Sakamoto M."/>
            <person name="Matsutani M."/>
        </authorList>
    </citation>
    <scope>NUCLEOTIDE SEQUENCE [LARGE SCALE GENOMIC DNA]</scope>
    <source>
        <strain evidence="1 2">KimC2</strain>
    </source>
</reference>
<dbReference type="RefSeq" id="WP_317697345.1">
    <property type="nucleotide sequence ID" value="NZ_AP026801.1"/>
</dbReference>